<protein>
    <recommendedName>
        <fullName evidence="1">RES domain-containing protein</fullName>
    </recommendedName>
</protein>
<reference evidence="2 3" key="1">
    <citation type="submission" date="2016-01" db="EMBL/GenBank/DDBJ databases">
        <authorList>
            <person name="Oliw E.H."/>
        </authorList>
    </citation>
    <scope>NUCLEOTIDE SEQUENCE [LARGE SCALE GENOMIC DNA]</scope>
    <source>
        <strain evidence="2 3">Kerr 14</strain>
    </source>
</reference>
<dbReference type="EMBL" id="FBWC01000037">
    <property type="protein sequence ID" value="CUX65957.1"/>
    <property type="molecule type" value="Genomic_DNA"/>
</dbReference>
<accession>A0A1S7SBA2</accession>
<dbReference type="Proteomes" id="UP000191897">
    <property type="component" value="Unassembled WGS sequence"/>
</dbReference>
<dbReference type="AlphaFoldDB" id="A0A1S7SBA2"/>
<evidence type="ECO:0000259" key="1">
    <source>
        <dbReference type="SMART" id="SM00953"/>
    </source>
</evidence>
<organism evidence="2 3">
    <name type="scientific">Agrobacterium tumefaciens str. Kerr 14</name>
    <dbReference type="NCBI Taxonomy" id="1183424"/>
    <lineage>
        <taxon>Bacteria</taxon>
        <taxon>Pseudomonadati</taxon>
        <taxon>Pseudomonadota</taxon>
        <taxon>Alphaproteobacteria</taxon>
        <taxon>Hyphomicrobiales</taxon>
        <taxon>Rhizobiaceae</taxon>
        <taxon>Rhizobium/Agrobacterium group</taxon>
        <taxon>Agrobacterium</taxon>
        <taxon>Agrobacterium tumefaciens complex</taxon>
    </lineage>
</organism>
<evidence type="ECO:0000313" key="2">
    <source>
        <dbReference type="EMBL" id="CUX65957.1"/>
    </source>
</evidence>
<dbReference type="Pfam" id="PF08808">
    <property type="entry name" value="RES"/>
    <property type="match status" value="1"/>
</dbReference>
<proteinExistence type="predicted"/>
<name>A0A1S7SBA2_AGRTU</name>
<feature type="domain" description="RES" evidence="1">
    <location>
        <begin position="39"/>
        <end position="175"/>
    </location>
</feature>
<evidence type="ECO:0000313" key="3">
    <source>
        <dbReference type="Proteomes" id="UP000191897"/>
    </source>
</evidence>
<gene>
    <name evidence="2" type="ORF">AGR4C_pa60042</name>
</gene>
<dbReference type="SMART" id="SM00953">
    <property type="entry name" value="RES"/>
    <property type="match status" value="1"/>
</dbReference>
<sequence>MPTFTAPTARFPSGLRITVLDAGDVVVRIHQKIHGAIFFGPAPGATPQGRFDAPAGQYRLLYAAQRLEGAFVETVLRRPANRIVRRTYVEERMWTPLRLQRQLVLAKLMDEGLLFHGVDASISAGADYAPSRALALALHEDYPDLDGLVYRSRHNNGEVCYALFDRVLLSDLVVLPGQRFEDDLTRTDQLMRLHSAVFDTSLPIA</sequence>
<dbReference type="InterPro" id="IPR014914">
    <property type="entry name" value="RES_dom"/>
</dbReference>